<keyword evidence="1" id="KW-0812">Transmembrane</keyword>
<dbReference type="PANTHER" id="PTHR37938">
    <property type="entry name" value="BLL0215 PROTEIN"/>
    <property type="match status" value="1"/>
</dbReference>
<dbReference type="InterPro" id="IPR005182">
    <property type="entry name" value="YdbS-like_PH"/>
</dbReference>
<keyword evidence="1" id="KW-1133">Transmembrane helix</keyword>
<feature type="domain" description="YdbS-like PH" evidence="2">
    <location>
        <begin position="75"/>
        <end position="147"/>
    </location>
</feature>
<reference evidence="4" key="1">
    <citation type="journal article" date="2019" name="Int. J. Syst. Evol. Microbiol.">
        <title>The Global Catalogue of Microorganisms (GCM) 10K type strain sequencing project: providing services to taxonomists for standard genome sequencing and annotation.</title>
        <authorList>
            <consortium name="The Broad Institute Genomics Platform"/>
            <consortium name="The Broad Institute Genome Sequencing Center for Infectious Disease"/>
            <person name="Wu L."/>
            <person name="Ma J."/>
        </authorList>
    </citation>
    <scope>NUCLEOTIDE SEQUENCE [LARGE SCALE GENOMIC DNA]</scope>
    <source>
        <strain evidence="4">JCM 17441</strain>
    </source>
</reference>
<dbReference type="Proteomes" id="UP001500620">
    <property type="component" value="Unassembled WGS sequence"/>
</dbReference>
<dbReference type="PANTHER" id="PTHR37938:SF1">
    <property type="entry name" value="BLL0215 PROTEIN"/>
    <property type="match status" value="1"/>
</dbReference>
<feature type="transmembrane region" description="Helical" evidence="1">
    <location>
        <begin position="51"/>
        <end position="73"/>
    </location>
</feature>
<evidence type="ECO:0000259" key="2">
    <source>
        <dbReference type="Pfam" id="PF03703"/>
    </source>
</evidence>
<dbReference type="RefSeq" id="WP_345124401.1">
    <property type="nucleotide sequence ID" value="NZ_BAABAT010000004.1"/>
</dbReference>
<dbReference type="Pfam" id="PF03703">
    <property type="entry name" value="bPH_2"/>
    <property type="match status" value="1"/>
</dbReference>
<organism evidence="3 4">
    <name type="scientific">Dactylosporangium darangshiense</name>
    <dbReference type="NCBI Taxonomy" id="579108"/>
    <lineage>
        <taxon>Bacteria</taxon>
        <taxon>Bacillati</taxon>
        <taxon>Actinomycetota</taxon>
        <taxon>Actinomycetes</taxon>
        <taxon>Micromonosporales</taxon>
        <taxon>Micromonosporaceae</taxon>
        <taxon>Dactylosporangium</taxon>
    </lineage>
</organism>
<dbReference type="EMBL" id="BAABAT010000004">
    <property type="protein sequence ID" value="GAA4247529.1"/>
    <property type="molecule type" value="Genomic_DNA"/>
</dbReference>
<proteinExistence type="predicted"/>
<evidence type="ECO:0000256" key="1">
    <source>
        <dbReference type="SAM" id="Phobius"/>
    </source>
</evidence>
<feature type="transmembrane region" description="Helical" evidence="1">
    <location>
        <begin position="25"/>
        <end position="45"/>
    </location>
</feature>
<keyword evidence="4" id="KW-1185">Reference proteome</keyword>
<protein>
    <submittedName>
        <fullName evidence="3">PH domain-containing protein</fullName>
    </submittedName>
</protein>
<evidence type="ECO:0000313" key="3">
    <source>
        <dbReference type="EMBL" id="GAA4247529.1"/>
    </source>
</evidence>
<gene>
    <name evidence="3" type="ORF">GCM10022255_023780</name>
</gene>
<comment type="caution">
    <text evidence="3">The sequence shown here is derived from an EMBL/GenBank/DDBJ whole genome shotgun (WGS) entry which is preliminary data.</text>
</comment>
<keyword evidence="1" id="KW-0472">Membrane</keyword>
<accession>A0ABP8D4V7</accession>
<evidence type="ECO:0000313" key="4">
    <source>
        <dbReference type="Proteomes" id="UP001500620"/>
    </source>
</evidence>
<name>A0ABP8D4V7_9ACTN</name>
<sequence>MGFPESVLTKDEQVVLHLHPHWKALFLPVVWFVLALAAVIALAIFTSWGLIPMLIVAGVALVVVLVVTVWPWIKWRTTHYVFTNERVIMRSGVFSRSGRDIPLGRVNDVSFSHSLFERMLGCGTLTIESAGERGQVQLNGLPKVEKTQSVLYELVDADRQKHTFGDDDREALVNEIKND</sequence>